<dbReference type="EMBL" id="CP012664">
    <property type="protein sequence ID" value="AMY72337.1"/>
    <property type="molecule type" value="Genomic_DNA"/>
</dbReference>
<dbReference type="Proteomes" id="UP000076128">
    <property type="component" value="Plasmid pcai42C"/>
</dbReference>
<geneLocation type="plasmid" evidence="2">
    <name>cai42_Plasmidc</name>
</geneLocation>
<keyword evidence="2" id="KW-1185">Reference proteome</keyword>
<keyword evidence="1" id="KW-0614">Plasmid</keyword>
<accession>A0A159Z9Q8</accession>
<reference evidence="1 2" key="1">
    <citation type="submission" date="2015-09" db="EMBL/GenBank/DDBJ databases">
        <title>Complete genome sequence of Defluviimonas alba cai42t isolated from an oilfield in Xinjiang.</title>
        <authorList>
            <person name="Geng S."/>
            <person name="Pan X."/>
            <person name="Wu X."/>
        </authorList>
    </citation>
    <scope>NUCLEOTIDE SEQUENCE [LARGE SCALE GENOMIC DNA]</scope>
    <source>
        <strain evidence="2">cai42</strain>
        <plasmid evidence="2">cai42_Plasmidc</plasmid>
    </source>
</reference>
<protein>
    <submittedName>
        <fullName evidence="1">Uncharacterized protein</fullName>
    </submittedName>
</protein>
<evidence type="ECO:0000313" key="2">
    <source>
        <dbReference type="Proteomes" id="UP000076128"/>
    </source>
</evidence>
<sequence>MARSGQQWQEVVGVALTIQTLRHAHVRRMARSGQQWQEVVGVALTHKQDSRRVY</sequence>
<name>A0A159Z9Q8_9RHOB</name>
<proteinExistence type="predicted"/>
<organism evidence="1 2">
    <name type="scientific">Frigidibacter mobilis</name>
    <dbReference type="NCBI Taxonomy" id="1335048"/>
    <lineage>
        <taxon>Bacteria</taxon>
        <taxon>Pseudomonadati</taxon>
        <taxon>Pseudomonadota</taxon>
        <taxon>Alphaproteobacteria</taxon>
        <taxon>Rhodobacterales</taxon>
        <taxon>Paracoccaceae</taxon>
        <taxon>Frigidibacter</taxon>
    </lineage>
</organism>
<dbReference type="KEGG" id="daa:AKL17_3p0181"/>
<dbReference type="AlphaFoldDB" id="A0A159Z9Q8"/>
<evidence type="ECO:0000313" key="1">
    <source>
        <dbReference type="EMBL" id="AMY72337.1"/>
    </source>
</evidence>
<gene>
    <name evidence="1" type="ORF">AKL17_3p0181</name>
</gene>